<dbReference type="InterPro" id="IPR009081">
    <property type="entry name" value="PP-bd_ACP"/>
</dbReference>
<dbReference type="Gene3D" id="1.10.1200.10">
    <property type="entry name" value="ACP-like"/>
    <property type="match status" value="1"/>
</dbReference>
<comment type="caution">
    <text evidence="5">The sequence shown here is derived from an EMBL/GenBank/DDBJ whole genome shotgun (WGS) entry which is preliminary data.</text>
</comment>
<proteinExistence type="predicted"/>
<dbReference type="InterPro" id="IPR036736">
    <property type="entry name" value="ACP-like_sf"/>
</dbReference>
<feature type="region of interest" description="Disordered" evidence="3">
    <location>
        <begin position="1"/>
        <end position="23"/>
    </location>
</feature>
<dbReference type="EMBL" id="JAKNSF020000076">
    <property type="protein sequence ID" value="KAK7720362.1"/>
    <property type="molecule type" value="Genomic_DNA"/>
</dbReference>
<organism evidence="5 6">
    <name type="scientific">Diaporthe eres</name>
    <name type="common">Phomopsis oblonga</name>
    <dbReference type="NCBI Taxonomy" id="83184"/>
    <lineage>
        <taxon>Eukaryota</taxon>
        <taxon>Fungi</taxon>
        <taxon>Dikarya</taxon>
        <taxon>Ascomycota</taxon>
        <taxon>Pezizomycotina</taxon>
        <taxon>Sordariomycetes</taxon>
        <taxon>Sordariomycetidae</taxon>
        <taxon>Diaporthales</taxon>
        <taxon>Diaporthaceae</taxon>
        <taxon>Diaporthe</taxon>
        <taxon>Diaporthe eres species complex</taxon>
    </lineage>
</organism>
<evidence type="ECO:0000256" key="2">
    <source>
        <dbReference type="ARBA" id="ARBA00022553"/>
    </source>
</evidence>
<dbReference type="PANTHER" id="PTHR43775:SF37">
    <property type="entry name" value="SI:DKEY-61P9.11"/>
    <property type="match status" value="1"/>
</dbReference>
<evidence type="ECO:0000256" key="1">
    <source>
        <dbReference type="ARBA" id="ARBA00022450"/>
    </source>
</evidence>
<gene>
    <name evidence="5" type="ORF">SLS63_009909</name>
</gene>
<accession>A0ABR1NYJ0</accession>
<reference evidence="5 6" key="1">
    <citation type="submission" date="2024-02" db="EMBL/GenBank/DDBJ databases">
        <title>De novo assembly and annotation of 12 fungi associated with fruit tree decline syndrome in Ontario, Canada.</title>
        <authorList>
            <person name="Sulman M."/>
            <person name="Ellouze W."/>
            <person name="Ilyukhin E."/>
        </authorList>
    </citation>
    <scope>NUCLEOTIDE SEQUENCE [LARGE SCALE GENOMIC DNA]</scope>
    <source>
        <strain evidence="5 6">M169</strain>
    </source>
</reference>
<name>A0ABR1NYJ0_DIAER</name>
<sequence length="253" mass="27787">METGLGSSRSHPHKAESSSSLARHRIQKGLPEITMDLGLILEAGLTKSNHLFVQSALRAGFTGVTRDQFLGLLDAVCDQAYDYSQSGAADVNHVVDSPKQLWEKGDQSTVAWMSKPLFRNLHRLGATYDSSADAAGGNGLSREDEVDYLSQVRAAASEEEAAEIITRGLIQKLSKSLSLPEADLDPSKPAFRLGVDSLIAVEVRYWFMKQLRVEVSVLNILKDQSLFELCCSVVGEIPKYPPLDMKYCFRLPG</sequence>
<dbReference type="SUPFAM" id="SSF47336">
    <property type="entry name" value="ACP-like"/>
    <property type="match status" value="1"/>
</dbReference>
<keyword evidence="6" id="KW-1185">Reference proteome</keyword>
<dbReference type="Pfam" id="PF23297">
    <property type="entry name" value="ACP_SdgA_C"/>
    <property type="match status" value="1"/>
</dbReference>
<evidence type="ECO:0000313" key="6">
    <source>
        <dbReference type="Proteomes" id="UP001430848"/>
    </source>
</evidence>
<keyword evidence="1" id="KW-0596">Phosphopantetheine</keyword>
<dbReference type="SMART" id="SM00823">
    <property type="entry name" value="PKS_PP"/>
    <property type="match status" value="1"/>
</dbReference>
<feature type="domain" description="Carrier" evidence="4">
    <location>
        <begin position="160"/>
        <end position="237"/>
    </location>
</feature>
<dbReference type="PANTHER" id="PTHR43775">
    <property type="entry name" value="FATTY ACID SYNTHASE"/>
    <property type="match status" value="1"/>
</dbReference>
<dbReference type="PROSITE" id="PS50075">
    <property type="entry name" value="CARRIER"/>
    <property type="match status" value="1"/>
</dbReference>
<evidence type="ECO:0000313" key="5">
    <source>
        <dbReference type="EMBL" id="KAK7720362.1"/>
    </source>
</evidence>
<dbReference type="InterPro" id="IPR020806">
    <property type="entry name" value="PKS_PP-bd"/>
</dbReference>
<protein>
    <recommendedName>
        <fullName evidence="4">Carrier domain-containing protein</fullName>
    </recommendedName>
</protein>
<evidence type="ECO:0000259" key="4">
    <source>
        <dbReference type="PROSITE" id="PS50075"/>
    </source>
</evidence>
<keyword evidence="2" id="KW-0597">Phosphoprotein</keyword>
<dbReference type="InterPro" id="IPR050091">
    <property type="entry name" value="PKS_NRPS_Biosynth_Enz"/>
</dbReference>
<evidence type="ECO:0000256" key="3">
    <source>
        <dbReference type="SAM" id="MobiDB-lite"/>
    </source>
</evidence>
<dbReference type="Proteomes" id="UP001430848">
    <property type="component" value="Unassembled WGS sequence"/>
</dbReference>